<evidence type="ECO:0000313" key="2">
    <source>
        <dbReference type="Proteomes" id="UP000184029"/>
    </source>
</evidence>
<gene>
    <name evidence="1" type="ORF">SAMN02745208_02609</name>
</gene>
<dbReference type="KEGG" id="bcoa:BF29_2590"/>
<sequence length="57" mass="7051">MRTIVFLRNRGPQFTPIEEEFEFEDNSTDKEIIDAFEDWVWDEVGEEFTWFEKEEDK</sequence>
<dbReference type="EMBL" id="FQUB01000068">
    <property type="protein sequence ID" value="SHF74771.1"/>
    <property type="molecule type" value="Genomic_DNA"/>
</dbReference>
<dbReference type="Proteomes" id="UP000184029">
    <property type="component" value="Unassembled WGS sequence"/>
</dbReference>
<dbReference type="GeneID" id="64234264"/>
<reference evidence="1 2" key="1">
    <citation type="submission" date="2016-11" db="EMBL/GenBank/DDBJ databases">
        <authorList>
            <person name="Varghese N."/>
            <person name="Submissions S."/>
        </authorList>
    </citation>
    <scope>NUCLEOTIDE SEQUENCE [LARGE SCALE GENOMIC DNA]</scope>
    <source>
        <strain evidence="1 2">DSM 1</strain>
    </source>
</reference>
<evidence type="ECO:0000313" key="1">
    <source>
        <dbReference type="EMBL" id="SHF74771.1"/>
    </source>
</evidence>
<protein>
    <submittedName>
        <fullName evidence="1">Uncharacterized protein</fullName>
    </submittedName>
</protein>
<dbReference type="RefSeq" id="WP_155116809.1">
    <property type="nucleotide sequence ID" value="NZ_ALAS01000301.1"/>
</dbReference>
<dbReference type="HOGENOM" id="CLU_213078_0_0_9"/>
<proteinExistence type="predicted"/>
<dbReference type="KEGG" id="bcoa:BF29_2514"/>
<accession>A0A0B5WS41</accession>
<name>A0A0B5WS41_HEYCO</name>
<dbReference type="AlphaFoldDB" id="A0A0B5WS41"/>
<comment type="caution">
    <text evidence="1">The sequence shown here is derived from an EMBL/GenBank/DDBJ whole genome shotgun (WGS) entry which is preliminary data.</text>
</comment>
<organism evidence="1 2">
    <name type="scientific">Heyndrickxia coagulans DSM 1 = ATCC 7050</name>
    <dbReference type="NCBI Taxonomy" id="1121088"/>
    <lineage>
        <taxon>Bacteria</taxon>
        <taxon>Bacillati</taxon>
        <taxon>Bacillota</taxon>
        <taxon>Bacilli</taxon>
        <taxon>Bacillales</taxon>
        <taxon>Bacillaceae</taxon>
        <taxon>Heyndrickxia</taxon>
    </lineage>
</organism>